<protein>
    <recommendedName>
        <fullName evidence="2">T6SS Phospholipase effector Tle1-like catalytic domain-containing protein</fullName>
    </recommendedName>
</protein>
<proteinExistence type="predicted"/>
<evidence type="ECO:0000313" key="4">
    <source>
        <dbReference type="Proteomes" id="UP000016930"/>
    </source>
</evidence>
<sequence length="481" mass="53593">MAVPGGRTLVLCFDGTADQYDSTNTNVVKFYDLLNKEDPQQLCYYQPGVGTYINPGVVAPMWQWIAKILDEAVAWYLDEHVRGGYEFLVQNYHPGDKICIFGFSRGAYIARAVAGLVHKIGLLPKDNPEQLPFAYKLYKSTSTSNNELASGFKQTFCRSVNIEFLGVWETVESTGILWTRSLPFTASNTTIKTFRHALSLDEHRTKFRPSLYHRPTSGSQPPSSSSPTTSSMRPAVNAKVIARLQKKIDRQNRRSNLKFWKKEKAVIPAPSEPKPLDIGPQDEPITYTDILEVWFAGCHADIGGSAVSNTTKKCLSNITLYWMMREVVEAQCGISFDSAALLRENIPDSILAGSTQDPTDGTTITSPPLPTSSGLGDSASGDTTKSGVQTPQSGIDALQPIHDELKEDILWWLLEIIPTSYTWQDASGKWHTTWSIHLGKGRYIPYSQPNFHVSVKERMADTALKYTPRARWTKGSEVYVP</sequence>
<evidence type="ECO:0000256" key="1">
    <source>
        <dbReference type="SAM" id="MobiDB-lite"/>
    </source>
</evidence>
<feature type="compositionally biased region" description="Low complexity" evidence="1">
    <location>
        <begin position="215"/>
        <end position="231"/>
    </location>
</feature>
<dbReference type="Proteomes" id="UP000016930">
    <property type="component" value="Unassembled WGS sequence"/>
</dbReference>
<feature type="compositionally biased region" description="Polar residues" evidence="1">
    <location>
        <begin position="380"/>
        <end position="393"/>
    </location>
</feature>
<dbReference type="SUPFAM" id="SSF53474">
    <property type="entry name" value="alpha/beta-Hydrolases"/>
    <property type="match status" value="1"/>
</dbReference>
<feature type="region of interest" description="Disordered" evidence="1">
    <location>
        <begin position="209"/>
        <end position="233"/>
    </location>
</feature>
<gene>
    <name evidence="3" type="ORF">CERSUDRAFT_81231</name>
</gene>
<evidence type="ECO:0000259" key="2">
    <source>
        <dbReference type="Pfam" id="PF09994"/>
    </source>
</evidence>
<dbReference type="STRING" id="914234.M2RN90"/>
<keyword evidence="4" id="KW-1185">Reference proteome</keyword>
<dbReference type="HOGENOM" id="CLU_005049_5_0_1"/>
<dbReference type="AlphaFoldDB" id="M2RN90"/>
<dbReference type="Pfam" id="PF09994">
    <property type="entry name" value="T6SS_Tle1-like_cat"/>
    <property type="match status" value="1"/>
</dbReference>
<evidence type="ECO:0000313" key="3">
    <source>
        <dbReference type="EMBL" id="EMD39907.1"/>
    </source>
</evidence>
<dbReference type="EMBL" id="KB445793">
    <property type="protein sequence ID" value="EMD39907.1"/>
    <property type="molecule type" value="Genomic_DNA"/>
</dbReference>
<feature type="region of interest" description="Disordered" evidence="1">
    <location>
        <begin position="351"/>
        <end position="394"/>
    </location>
</feature>
<dbReference type="InterPro" id="IPR029058">
    <property type="entry name" value="AB_hydrolase_fold"/>
</dbReference>
<organism evidence="3 4">
    <name type="scientific">Ceriporiopsis subvermispora (strain B)</name>
    <name type="common">White-rot fungus</name>
    <name type="synonym">Gelatoporia subvermispora</name>
    <dbReference type="NCBI Taxonomy" id="914234"/>
    <lineage>
        <taxon>Eukaryota</taxon>
        <taxon>Fungi</taxon>
        <taxon>Dikarya</taxon>
        <taxon>Basidiomycota</taxon>
        <taxon>Agaricomycotina</taxon>
        <taxon>Agaricomycetes</taxon>
        <taxon>Polyporales</taxon>
        <taxon>Gelatoporiaceae</taxon>
        <taxon>Gelatoporia</taxon>
    </lineage>
</organism>
<dbReference type="PANTHER" id="PTHR33840">
    <property type="match status" value="1"/>
</dbReference>
<feature type="domain" description="T6SS Phospholipase effector Tle1-like catalytic" evidence="2">
    <location>
        <begin position="7"/>
        <end position="326"/>
    </location>
</feature>
<dbReference type="InterPro" id="IPR018712">
    <property type="entry name" value="Tle1-like_cat"/>
</dbReference>
<reference evidence="3 4" key="1">
    <citation type="journal article" date="2012" name="Proc. Natl. Acad. Sci. U.S.A.">
        <title>Comparative genomics of Ceriporiopsis subvermispora and Phanerochaete chrysosporium provide insight into selective ligninolysis.</title>
        <authorList>
            <person name="Fernandez-Fueyo E."/>
            <person name="Ruiz-Duenas F.J."/>
            <person name="Ferreira P."/>
            <person name="Floudas D."/>
            <person name="Hibbett D.S."/>
            <person name="Canessa P."/>
            <person name="Larrondo L.F."/>
            <person name="James T.Y."/>
            <person name="Seelenfreund D."/>
            <person name="Lobos S."/>
            <person name="Polanco R."/>
            <person name="Tello M."/>
            <person name="Honda Y."/>
            <person name="Watanabe T."/>
            <person name="Watanabe T."/>
            <person name="Ryu J.S."/>
            <person name="Kubicek C.P."/>
            <person name="Schmoll M."/>
            <person name="Gaskell J."/>
            <person name="Hammel K.E."/>
            <person name="St John F.J."/>
            <person name="Vanden Wymelenberg A."/>
            <person name="Sabat G."/>
            <person name="Splinter BonDurant S."/>
            <person name="Syed K."/>
            <person name="Yadav J.S."/>
            <person name="Doddapaneni H."/>
            <person name="Subramanian V."/>
            <person name="Lavin J.L."/>
            <person name="Oguiza J.A."/>
            <person name="Perez G."/>
            <person name="Pisabarro A.G."/>
            <person name="Ramirez L."/>
            <person name="Santoyo F."/>
            <person name="Master E."/>
            <person name="Coutinho P.M."/>
            <person name="Henrissat B."/>
            <person name="Lombard V."/>
            <person name="Magnuson J.K."/>
            <person name="Kuees U."/>
            <person name="Hori C."/>
            <person name="Igarashi K."/>
            <person name="Samejima M."/>
            <person name="Held B.W."/>
            <person name="Barry K.W."/>
            <person name="LaButti K.M."/>
            <person name="Lapidus A."/>
            <person name="Lindquist E.A."/>
            <person name="Lucas S.M."/>
            <person name="Riley R."/>
            <person name="Salamov A.A."/>
            <person name="Hoffmeister D."/>
            <person name="Schwenk D."/>
            <person name="Hadar Y."/>
            <person name="Yarden O."/>
            <person name="de Vries R.P."/>
            <person name="Wiebenga A."/>
            <person name="Stenlid J."/>
            <person name="Eastwood D."/>
            <person name="Grigoriev I.V."/>
            <person name="Berka R.M."/>
            <person name="Blanchette R.A."/>
            <person name="Kersten P."/>
            <person name="Martinez A.T."/>
            <person name="Vicuna R."/>
            <person name="Cullen D."/>
        </authorList>
    </citation>
    <scope>NUCLEOTIDE SEQUENCE [LARGE SCALE GENOMIC DNA]</scope>
    <source>
        <strain evidence="3 4">B</strain>
    </source>
</reference>
<dbReference type="OrthoDB" id="3162439at2759"/>
<accession>M2RN90</accession>
<feature type="compositionally biased region" description="Low complexity" evidence="1">
    <location>
        <begin position="361"/>
        <end position="376"/>
    </location>
</feature>
<dbReference type="PANTHER" id="PTHR33840:SF2">
    <property type="entry name" value="TLE1 PHOSPHOLIPASE DOMAIN-CONTAINING PROTEIN"/>
    <property type="match status" value="1"/>
</dbReference>
<name>M2RN90_CERS8</name>